<reference evidence="1 2" key="1">
    <citation type="journal article" date="2021" name="Plant Biotechnol. J.">
        <title>Multi-omics assisted identification of the key and species-specific regulatory components of drought-tolerant mechanisms in Gossypium stocksii.</title>
        <authorList>
            <person name="Yu D."/>
            <person name="Ke L."/>
            <person name="Zhang D."/>
            <person name="Wu Y."/>
            <person name="Sun Y."/>
            <person name="Mei J."/>
            <person name="Sun J."/>
            <person name="Sun Y."/>
        </authorList>
    </citation>
    <scope>NUCLEOTIDE SEQUENCE [LARGE SCALE GENOMIC DNA]</scope>
    <source>
        <strain evidence="2">cv. E1</strain>
        <tissue evidence="1">Leaf</tissue>
    </source>
</reference>
<accession>A0A9D4A6Z7</accession>
<evidence type="ECO:0000313" key="1">
    <source>
        <dbReference type="EMBL" id="KAH1096828.1"/>
    </source>
</evidence>
<comment type="caution">
    <text evidence="1">The sequence shown here is derived from an EMBL/GenBank/DDBJ whole genome shotgun (WGS) entry which is preliminary data.</text>
</comment>
<dbReference type="AlphaFoldDB" id="A0A9D4A6Z7"/>
<sequence length="121" mass="14386">MSKRINAIIYYDGEVRDIENRVVFLLEKTTRLTFNQNIQLPELQTNIRRKIIKSNEMRVLSLKYRFYALVDPFRYDTFDIKSAKGLKIIVSQAKKLTNVDSNMRQHGYFKEVKPTEIIRVV</sequence>
<evidence type="ECO:0000313" key="2">
    <source>
        <dbReference type="Proteomes" id="UP000828251"/>
    </source>
</evidence>
<keyword evidence="2" id="KW-1185">Reference proteome</keyword>
<dbReference type="OrthoDB" id="10671933at2759"/>
<name>A0A9D4A6Z7_9ROSI</name>
<protein>
    <submittedName>
        <fullName evidence="1">Uncharacterized protein</fullName>
    </submittedName>
</protein>
<dbReference type="Proteomes" id="UP000828251">
    <property type="component" value="Unassembled WGS sequence"/>
</dbReference>
<organism evidence="1 2">
    <name type="scientific">Gossypium stocksii</name>
    <dbReference type="NCBI Taxonomy" id="47602"/>
    <lineage>
        <taxon>Eukaryota</taxon>
        <taxon>Viridiplantae</taxon>
        <taxon>Streptophyta</taxon>
        <taxon>Embryophyta</taxon>
        <taxon>Tracheophyta</taxon>
        <taxon>Spermatophyta</taxon>
        <taxon>Magnoliopsida</taxon>
        <taxon>eudicotyledons</taxon>
        <taxon>Gunneridae</taxon>
        <taxon>Pentapetalae</taxon>
        <taxon>rosids</taxon>
        <taxon>malvids</taxon>
        <taxon>Malvales</taxon>
        <taxon>Malvaceae</taxon>
        <taxon>Malvoideae</taxon>
        <taxon>Gossypium</taxon>
    </lineage>
</organism>
<dbReference type="EMBL" id="JAIQCV010000005">
    <property type="protein sequence ID" value="KAH1096828.1"/>
    <property type="molecule type" value="Genomic_DNA"/>
</dbReference>
<gene>
    <name evidence="1" type="ORF">J1N35_013749</name>
</gene>
<proteinExistence type="predicted"/>